<dbReference type="PANTHER" id="PTHR43272:SF33">
    <property type="entry name" value="AMP-BINDING DOMAIN-CONTAINING PROTEIN-RELATED"/>
    <property type="match status" value="1"/>
</dbReference>
<dbReference type="GO" id="GO:0005783">
    <property type="term" value="C:endoplasmic reticulum"/>
    <property type="evidence" value="ECO:0007669"/>
    <property type="project" value="TreeGrafter"/>
</dbReference>
<protein>
    <submittedName>
        <fullName evidence="3">Uncharacterized protein</fullName>
    </submittedName>
</protein>
<dbReference type="GO" id="GO:0004467">
    <property type="term" value="F:long-chain fatty acid-CoA ligase activity"/>
    <property type="evidence" value="ECO:0007669"/>
    <property type="project" value="TreeGrafter"/>
</dbReference>
<dbReference type="PANTHER" id="PTHR43272">
    <property type="entry name" value="LONG-CHAIN-FATTY-ACID--COA LIGASE"/>
    <property type="match status" value="1"/>
</dbReference>
<dbReference type="GO" id="GO:0005524">
    <property type="term" value="F:ATP binding"/>
    <property type="evidence" value="ECO:0007669"/>
    <property type="project" value="UniProtKB-KW"/>
</dbReference>
<dbReference type="Proteomes" id="UP000435112">
    <property type="component" value="Unassembled WGS sequence"/>
</dbReference>
<dbReference type="AlphaFoldDB" id="A0A6A3IYM6"/>
<comment type="caution">
    <text evidence="3">The sequence shown here is derived from an EMBL/GenBank/DDBJ whole genome shotgun (WGS) entry which is preliminary data.</text>
</comment>
<gene>
    <name evidence="3" type="ORF">PR002_g21851</name>
</gene>
<evidence type="ECO:0000313" key="3">
    <source>
        <dbReference type="EMBL" id="KAE8988126.1"/>
    </source>
</evidence>
<reference evidence="3 4" key="1">
    <citation type="submission" date="2018-09" db="EMBL/GenBank/DDBJ databases">
        <title>Genomic investigation of the strawberry pathogen Phytophthora fragariae indicates pathogenicity is determined by transcriptional variation in three key races.</title>
        <authorList>
            <person name="Adams T.M."/>
            <person name="Armitage A.D."/>
            <person name="Sobczyk M.K."/>
            <person name="Bates H.J."/>
            <person name="Dunwell J.M."/>
            <person name="Nellist C.F."/>
            <person name="Harrison R.J."/>
        </authorList>
    </citation>
    <scope>NUCLEOTIDE SEQUENCE [LARGE SCALE GENOMIC DNA]</scope>
    <source>
        <strain evidence="3 4">SCRP324</strain>
    </source>
</reference>
<evidence type="ECO:0000313" key="4">
    <source>
        <dbReference type="Proteomes" id="UP000435112"/>
    </source>
</evidence>
<keyword evidence="2" id="KW-0067">ATP-binding</keyword>
<organism evidence="3 4">
    <name type="scientific">Phytophthora rubi</name>
    <dbReference type="NCBI Taxonomy" id="129364"/>
    <lineage>
        <taxon>Eukaryota</taxon>
        <taxon>Sar</taxon>
        <taxon>Stramenopiles</taxon>
        <taxon>Oomycota</taxon>
        <taxon>Peronosporomycetes</taxon>
        <taxon>Peronosporales</taxon>
        <taxon>Peronosporaceae</taxon>
        <taxon>Phytophthora</taxon>
    </lineage>
</organism>
<evidence type="ECO:0000256" key="1">
    <source>
        <dbReference type="ARBA" id="ARBA00022741"/>
    </source>
</evidence>
<accession>A0A6A3IYM6</accession>
<dbReference type="GO" id="GO:0016020">
    <property type="term" value="C:membrane"/>
    <property type="evidence" value="ECO:0007669"/>
    <property type="project" value="TreeGrafter"/>
</dbReference>
<sequence>MDRDCIDRRGFPRRTAARSTLPAVQVLHQTQTRTFVTEQVYKLAKRVMPRISDTKKAVLDSDTVGFDRGIFSGAPSFATLDKYSVQLNAEEKAFIDNEVQQLCEMIDDYVVTRDQDLPLKDVVGGIEKLIFDQAIASKVAGVKQRYKTHARWDRLVFSKLHQALGGNVLFVFSGSAPMSADVKKFVKVVFCCDVATILVITTEWPCALNYLPPYSLGMIMPRKSFSLISDACVISS</sequence>
<dbReference type="EMBL" id="QXFU01002266">
    <property type="protein sequence ID" value="KAE8988126.1"/>
    <property type="molecule type" value="Genomic_DNA"/>
</dbReference>
<dbReference type="OrthoDB" id="10498689at2759"/>
<keyword evidence="1" id="KW-0547">Nucleotide-binding</keyword>
<proteinExistence type="predicted"/>
<evidence type="ECO:0000256" key="2">
    <source>
        <dbReference type="ARBA" id="ARBA00022840"/>
    </source>
</evidence>
<name>A0A6A3IYM6_9STRA</name>